<dbReference type="Proteomes" id="UP000006769">
    <property type="component" value="Unassembled WGS sequence"/>
</dbReference>
<dbReference type="GO" id="GO:0004674">
    <property type="term" value="F:protein serine/threonine kinase activity"/>
    <property type="evidence" value="ECO:0007669"/>
    <property type="project" value="TreeGrafter"/>
</dbReference>
<dbReference type="GO" id="GO:0005737">
    <property type="term" value="C:cytoplasm"/>
    <property type="evidence" value="ECO:0007669"/>
    <property type="project" value="TreeGrafter"/>
</dbReference>
<dbReference type="VEuPathDB" id="AmoebaDB:ENU1_003850"/>
<feature type="domain" description="Protein kinase" evidence="1">
    <location>
        <begin position="1"/>
        <end position="176"/>
    </location>
</feature>
<dbReference type="GO" id="GO:0005524">
    <property type="term" value="F:ATP binding"/>
    <property type="evidence" value="ECO:0007669"/>
    <property type="project" value="InterPro"/>
</dbReference>
<proteinExistence type="predicted"/>
<dbReference type="InterPro" id="IPR000719">
    <property type="entry name" value="Prot_kinase_dom"/>
</dbReference>
<keyword evidence="2" id="KW-0808">Transferase</keyword>
<dbReference type="GeneID" id="20070889"/>
<dbReference type="AlphaFoldDB" id="K2HIV6"/>
<organism evidence="2 3">
    <name type="scientific">Entamoeba nuttalli (strain P19)</name>
    <name type="common">Amoeba</name>
    <dbReference type="NCBI Taxonomy" id="1076696"/>
    <lineage>
        <taxon>Eukaryota</taxon>
        <taxon>Amoebozoa</taxon>
        <taxon>Evosea</taxon>
        <taxon>Archamoebae</taxon>
        <taxon>Mastigamoebida</taxon>
        <taxon>Entamoebidae</taxon>
        <taxon>Entamoeba</taxon>
    </lineage>
</organism>
<evidence type="ECO:0000259" key="1">
    <source>
        <dbReference type="PROSITE" id="PS50011"/>
    </source>
</evidence>
<dbReference type="Pfam" id="PF00069">
    <property type="entry name" value="Pkinase"/>
    <property type="match status" value="1"/>
</dbReference>
<dbReference type="PROSITE" id="PS50011">
    <property type="entry name" value="PROTEIN_KINASE_DOM"/>
    <property type="match status" value="1"/>
</dbReference>
<dbReference type="Gene3D" id="1.10.510.10">
    <property type="entry name" value="Transferase(Phosphotransferase) domain 1"/>
    <property type="match status" value="1"/>
</dbReference>
<keyword evidence="2" id="KW-0418">Kinase</keyword>
<dbReference type="PROSITE" id="PS00108">
    <property type="entry name" value="PROTEIN_KINASE_ST"/>
    <property type="match status" value="1"/>
</dbReference>
<dbReference type="SMART" id="SM00220">
    <property type="entry name" value="S_TKc"/>
    <property type="match status" value="1"/>
</dbReference>
<dbReference type="RefSeq" id="XP_008854716.1">
    <property type="nucleotide sequence ID" value="XM_008856494.1"/>
</dbReference>
<gene>
    <name evidence="2" type="ORF">ENU1_003850</name>
</gene>
<evidence type="ECO:0000313" key="2">
    <source>
        <dbReference type="EMBL" id="EKE42944.1"/>
    </source>
</evidence>
<dbReference type="SUPFAM" id="SSF56112">
    <property type="entry name" value="Protein kinase-like (PK-like)"/>
    <property type="match status" value="1"/>
</dbReference>
<accession>K2HIV6</accession>
<evidence type="ECO:0000313" key="3">
    <source>
        <dbReference type="Proteomes" id="UP000006769"/>
    </source>
</evidence>
<sequence length="382" mass="44893">MPFIPNNLEKEIKKKHSSTISFEELISWITPLQYQFFEVLKYLHSLHIVHRDIKPSNFLLTDKQQIQLIDFGNAYHYHSNELVKANCVTPNYRPPEGDLNILVNPQSIDVFSIGCVLFEMISGKLFLQISNNKTIFDFINSTYSFDANEILMNPSITIPTTLTVSQSLIDSSIPYHTKNTTTDIRRKEDLMRYSQNEKDMKNFECYEQAILLAILNPFCGFKLQKPFKQSITITSRPEVVCLYFDYEEIEIRRLAEQQCELFALQSTTQNVSEKTRMRRFSKNRSTFTLNFLYDICLEYGFFFNSVLSKKSKKCFQVERIHQIFYYNKLWYGYDEIVFLGQKLNSYLFSLVRDQKDIVVPRGDPYIQKLALTNFCLCPTLSK</sequence>
<name>K2HIV6_ENTNP</name>
<dbReference type="InterPro" id="IPR011009">
    <property type="entry name" value="Kinase-like_dom_sf"/>
</dbReference>
<reference evidence="2 3" key="1">
    <citation type="submission" date="2011-11" db="EMBL/GenBank/DDBJ databases">
        <authorList>
            <person name="Hannick L."/>
            <person name="Karamycheva S."/>
            <person name="Lorenzi H."/>
            <person name="Caler E."/>
        </authorList>
    </citation>
    <scope>NUCLEOTIDE SEQUENCE [LARGE SCALE GENOMIC DNA]</scope>
    <source>
        <strain evidence="2 3">P19</strain>
    </source>
</reference>
<dbReference type="OrthoDB" id="30029at2759"/>
<dbReference type="EMBL" id="JH925166">
    <property type="protein sequence ID" value="EKE42944.1"/>
    <property type="molecule type" value="Genomic_DNA"/>
</dbReference>
<protein>
    <submittedName>
        <fullName evidence="2">Myosin-light-chain kinase</fullName>
    </submittedName>
</protein>
<dbReference type="GO" id="GO:0005634">
    <property type="term" value="C:nucleus"/>
    <property type="evidence" value="ECO:0007669"/>
    <property type="project" value="TreeGrafter"/>
</dbReference>
<dbReference type="InterPro" id="IPR008271">
    <property type="entry name" value="Ser/Thr_kinase_AS"/>
</dbReference>
<dbReference type="GO" id="GO:0044773">
    <property type="term" value="P:mitotic DNA damage checkpoint signaling"/>
    <property type="evidence" value="ECO:0007669"/>
    <property type="project" value="TreeGrafter"/>
</dbReference>
<dbReference type="PANTHER" id="PTHR44167">
    <property type="entry name" value="OVARIAN-SPECIFIC SERINE/THREONINE-PROTEIN KINASE LOK-RELATED"/>
    <property type="match status" value="1"/>
</dbReference>
<dbReference type="PANTHER" id="PTHR44167:SF24">
    <property type="entry name" value="SERINE_THREONINE-PROTEIN KINASE CHK2"/>
    <property type="match status" value="1"/>
</dbReference>